<keyword evidence="3" id="KW-1185">Reference proteome</keyword>
<evidence type="ECO:0000313" key="2">
    <source>
        <dbReference type="EMBL" id="CAF1688120.1"/>
    </source>
</evidence>
<feature type="transmembrane region" description="Helical" evidence="1">
    <location>
        <begin position="139"/>
        <end position="159"/>
    </location>
</feature>
<keyword evidence="1" id="KW-0812">Transmembrane</keyword>
<feature type="transmembrane region" description="Helical" evidence="1">
    <location>
        <begin position="106"/>
        <end position="124"/>
    </location>
</feature>
<evidence type="ECO:0000256" key="1">
    <source>
        <dbReference type="SAM" id="Phobius"/>
    </source>
</evidence>
<dbReference type="Proteomes" id="UP000663828">
    <property type="component" value="Unassembled WGS sequence"/>
</dbReference>
<keyword evidence="1" id="KW-0472">Membrane</keyword>
<accession>A0A816HLR2</accession>
<dbReference type="AlphaFoldDB" id="A0A816HLR2"/>
<protein>
    <submittedName>
        <fullName evidence="2">Uncharacterized protein</fullName>
    </submittedName>
</protein>
<sequence length="163" mass="19188">MPYTDDAYVLIRNHPLFVASEQLQYPDHVQQPFNTFLRDACIWTSLIVLGKHPQYFYAKLNVNMTLDSNLCENVSRILIATNDSEALKTTTYKNLKFTLFPRIFRTIDYFLEISAFILTFIYIFDSNDWQDPLIFRCPLQYQIGSMGLLLAWLTLLSYFKRST</sequence>
<gene>
    <name evidence="2" type="ORF">XAT740_LOCUS62707</name>
</gene>
<keyword evidence="1" id="KW-1133">Transmembrane helix</keyword>
<name>A0A816HLR2_ADIRI</name>
<reference evidence="2" key="1">
    <citation type="submission" date="2021-02" db="EMBL/GenBank/DDBJ databases">
        <authorList>
            <person name="Nowell W R."/>
        </authorList>
    </citation>
    <scope>NUCLEOTIDE SEQUENCE</scope>
</reference>
<dbReference type="EMBL" id="CAJNOR010018063">
    <property type="protein sequence ID" value="CAF1688120.1"/>
    <property type="molecule type" value="Genomic_DNA"/>
</dbReference>
<organism evidence="2 3">
    <name type="scientific">Adineta ricciae</name>
    <name type="common">Rotifer</name>
    <dbReference type="NCBI Taxonomy" id="249248"/>
    <lineage>
        <taxon>Eukaryota</taxon>
        <taxon>Metazoa</taxon>
        <taxon>Spiralia</taxon>
        <taxon>Gnathifera</taxon>
        <taxon>Rotifera</taxon>
        <taxon>Eurotatoria</taxon>
        <taxon>Bdelloidea</taxon>
        <taxon>Adinetida</taxon>
        <taxon>Adinetidae</taxon>
        <taxon>Adineta</taxon>
    </lineage>
</organism>
<comment type="caution">
    <text evidence="2">The sequence shown here is derived from an EMBL/GenBank/DDBJ whole genome shotgun (WGS) entry which is preliminary data.</text>
</comment>
<proteinExistence type="predicted"/>
<evidence type="ECO:0000313" key="3">
    <source>
        <dbReference type="Proteomes" id="UP000663828"/>
    </source>
</evidence>
<feature type="non-terminal residue" evidence="2">
    <location>
        <position position="1"/>
    </location>
</feature>